<evidence type="ECO:0000256" key="13">
    <source>
        <dbReference type="PIRSR" id="PIRSR001492-3"/>
    </source>
</evidence>
<dbReference type="CDD" id="cd16010">
    <property type="entry name" value="iPGM"/>
    <property type="match status" value="1"/>
</dbReference>
<comment type="subunit">
    <text evidence="9">Monomer.</text>
</comment>
<feature type="active site" description="Phosphoserine intermediate" evidence="9 11">
    <location>
        <position position="60"/>
    </location>
</feature>
<comment type="pathway">
    <text evidence="3 9">Carbohydrate degradation; glycolysis; pyruvate from D-glyceraldehyde 3-phosphate: step 3/5.</text>
</comment>
<dbReference type="UniPathway" id="UPA00109">
    <property type="reaction ID" value="UER00186"/>
</dbReference>
<dbReference type="SUPFAM" id="SSF53649">
    <property type="entry name" value="Alkaline phosphatase-like"/>
    <property type="match status" value="1"/>
</dbReference>
<evidence type="ECO:0000256" key="1">
    <source>
        <dbReference type="ARBA" id="ARBA00000370"/>
    </source>
</evidence>
<feature type="binding site" evidence="9 13">
    <location>
        <position position="10"/>
    </location>
    <ligand>
        <name>Mn(2+)</name>
        <dbReference type="ChEBI" id="CHEBI:29035"/>
        <label>2</label>
    </ligand>
</feature>
<keyword evidence="8 9" id="KW-0413">Isomerase</keyword>
<dbReference type="GO" id="GO:0005737">
    <property type="term" value="C:cytoplasm"/>
    <property type="evidence" value="ECO:0007669"/>
    <property type="project" value="InterPro"/>
</dbReference>
<evidence type="ECO:0000259" key="14">
    <source>
        <dbReference type="Pfam" id="PF01676"/>
    </source>
</evidence>
<evidence type="ECO:0000256" key="9">
    <source>
        <dbReference type="HAMAP-Rule" id="MF_01038"/>
    </source>
</evidence>
<dbReference type="InterPro" id="IPR017850">
    <property type="entry name" value="Alkaline_phosphatase_core_sf"/>
</dbReference>
<dbReference type="Gene3D" id="3.40.720.10">
    <property type="entry name" value="Alkaline Phosphatase, subunit A"/>
    <property type="match status" value="1"/>
</dbReference>
<dbReference type="EC" id="5.4.2.12" evidence="9 10"/>
<dbReference type="GO" id="GO:0030145">
    <property type="term" value="F:manganese ion binding"/>
    <property type="evidence" value="ECO:0007669"/>
    <property type="project" value="UniProtKB-UniRule"/>
</dbReference>
<dbReference type="EMBL" id="DRQG01000089">
    <property type="protein sequence ID" value="HGY55939.1"/>
    <property type="molecule type" value="Genomic_DNA"/>
</dbReference>
<feature type="domain" description="Metalloenzyme" evidence="14">
    <location>
        <begin position="3"/>
        <end position="503"/>
    </location>
</feature>
<evidence type="ECO:0000256" key="6">
    <source>
        <dbReference type="ARBA" id="ARBA00023152"/>
    </source>
</evidence>
<dbReference type="GO" id="GO:0006096">
    <property type="term" value="P:glycolytic process"/>
    <property type="evidence" value="ECO:0007669"/>
    <property type="project" value="UniProtKB-UniRule"/>
</dbReference>
<dbReference type="Proteomes" id="UP000885779">
    <property type="component" value="Unassembled WGS sequence"/>
</dbReference>
<feature type="binding site" evidence="9 12">
    <location>
        <position position="184"/>
    </location>
    <ligand>
        <name>substrate</name>
    </ligand>
</feature>
<feature type="binding site" evidence="9 13">
    <location>
        <position position="405"/>
    </location>
    <ligand>
        <name>Mn(2+)</name>
        <dbReference type="ChEBI" id="CHEBI:29035"/>
        <label>1</label>
    </ligand>
</feature>
<protein>
    <recommendedName>
        <fullName evidence="9 10">2,3-bisphosphoglycerate-independent phosphoglycerate mutase</fullName>
        <shortName evidence="9">BPG-independent PGAM</shortName>
        <shortName evidence="9">Phosphoglyceromutase</shortName>
        <shortName evidence="9">iPGM</shortName>
        <ecNumber evidence="9 10">5.4.2.12</ecNumber>
    </recommendedName>
</protein>
<evidence type="ECO:0000256" key="2">
    <source>
        <dbReference type="ARBA" id="ARBA00002315"/>
    </source>
</evidence>
<feature type="binding site" evidence="9 12">
    <location>
        <begin position="262"/>
        <end position="265"/>
    </location>
    <ligand>
        <name>substrate</name>
    </ligand>
</feature>
<accession>A0A7V4WV26</accession>
<dbReference type="PIRSF" id="PIRSF001492">
    <property type="entry name" value="IPGAM"/>
    <property type="match status" value="1"/>
</dbReference>
<sequence length="517" mass="58143">MRPVCLIVRDGWGYNENPKGNAVMAAHTPNIDSYKKNYPWMLIKTSGEAVGLPEGFQGSSEVGHLNMGAGRVVVQELKRIDEGFKDGSIFQNEKWQALIKQWKENDSQLHLLGLLQDEGVHAHQDHLFKIMRRARQEFPEGKIVIHPFLDGRDTPPRSTLEYIAKLNKVMEEVGGCKIGTVMGRYYAMDRSRDWALTDTAYNCIVNAEGRRAATAEEAVKESYANDKTPDGVDMFDEYIPPYCIGGYKGVNDGDCVFHTNYRQDRAIQLTMAFVEADYPGKLKRRARVRYLGFTCYYDEFTEYLMGAMGSEGGMDHLLGEVISEAGLRQLRIAETQKFRHVTSFFNGKATTPYPNEDQVEIKSDIDPSAYASHPEMEAYKVTEELLRRLENNPYAFIVVNYANGDMVGHTGDFDAAKRAVEVVDECLGKVVARLLELDAHILITADHGNSEQMIDYETGMVKTSHTTFPVELIYVASDANKRCLKDDGKLADIAPTVLQLMGLPVPKEMTAEVLFKE</sequence>
<feature type="binding site" evidence="9 13">
    <location>
        <position position="409"/>
    </location>
    <ligand>
        <name>Mn(2+)</name>
        <dbReference type="ChEBI" id="CHEBI:29035"/>
        <label>1</label>
    </ligand>
</feature>
<evidence type="ECO:0000256" key="10">
    <source>
        <dbReference type="NCBIfam" id="TIGR01307"/>
    </source>
</evidence>
<feature type="binding site" evidence="9 13">
    <location>
        <position position="447"/>
    </location>
    <ligand>
        <name>Mn(2+)</name>
        <dbReference type="ChEBI" id="CHEBI:29035"/>
        <label>2</label>
    </ligand>
</feature>
<dbReference type="NCBIfam" id="TIGR01307">
    <property type="entry name" value="pgm_bpd_ind"/>
    <property type="match status" value="1"/>
</dbReference>
<evidence type="ECO:0000259" key="15">
    <source>
        <dbReference type="Pfam" id="PF06415"/>
    </source>
</evidence>
<dbReference type="PANTHER" id="PTHR31637:SF0">
    <property type="entry name" value="2,3-BISPHOSPHOGLYCERATE-INDEPENDENT PHOSPHOGLYCERATE MUTASE"/>
    <property type="match status" value="1"/>
</dbReference>
<dbReference type="Gene3D" id="3.40.1450.10">
    <property type="entry name" value="BPG-independent phosphoglycerate mutase, domain B"/>
    <property type="match status" value="1"/>
</dbReference>
<dbReference type="FunFam" id="3.40.1450.10:FF:000002">
    <property type="entry name" value="2,3-bisphosphoglycerate-independent phosphoglycerate mutase"/>
    <property type="match status" value="1"/>
</dbReference>
<evidence type="ECO:0000256" key="11">
    <source>
        <dbReference type="PIRSR" id="PIRSR001492-1"/>
    </source>
</evidence>
<dbReference type="GO" id="GO:0004619">
    <property type="term" value="F:phosphoglycerate mutase activity"/>
    <property type="evidence" value="ECO:0007669"/>
    <property type="project" value="UniProtKB-UniRule"/>
</dbReference>
<comment type="cofactor">
    <cofactor evidence="9">
        <name>Mn(2+)</name>
        <dbReference type="ChEBI" id="CHEBI:29035"/>
    </cofactor>
    <text evidence="9">Binds 2 manganese ions per subunit.</text>
</comment>
<dbReference type="InterPro" id="IPR011258">
    <property type="entry name" value="BPG-indep_PGM_N"/>
</dbReference>
<feature type="domain" description="BPG-independent PGAM N-terminal" evidence="15">
    <location>
        <begin position="80"/>
        <end position="296"/>
    </location>
</feature>
<dbReference type="InterPro" id="IPR005995">
    <property type="entry name" value="Pgm_bpd_ind"/>
</dbReference>
<comment type="function">
    <text evidence="2 9">Catalyzes the interconversion of 2-phosphoglycerate and 3-phosphoglycerate.</text>
</comment>
<evidence type="ECO:0000256" key="12">
    <source>
        <dbReference type="PIRSR" id="PIRSR001492-2"/>
    </source>
</evidence>
<proteinExistence type="inferred from homology"/>
<dbReference type="HAMAP" id="MF_01038">
    <property type="entry name" value="GpmI"/>
    <property type="match status" value="1"/>
</dbReference>
<dbReference type="InterPro" id="IPR006124">
    <property type="entry name" value="Metalloenzyme"/>
</dbReference>
<dbReference type="AlphaFoldDB" id="A0A7V4WV26"/>
<evidence type="ECO:0000256" key="3">
    <source>
        <dbReference type="ARBA" id="ARBA00004798"/>
    </source>
</evidence>
<dbReference type="GO" id="GO:0006007">
    <property type="term" value="P:glucose catabolic process"/>
    <property type="evidence" value="ECO:0007669"/>
    <property type="project" value="InterPro"/>
</dbReference>
<feature type="binding site" evidence="9 13">
    <location>
        <position position="465"/>
    </location>
    <ligand>
        <name>Mn(2+)</name>
        <dbReference type="ChEBI" id="CHEBI:29035"/>
        <label>1</label>
    </ligand>
</feature>
<feature type="binding site" evidence="9 13">
    <location>
        <position position="446"/>
    </location>
    <ligand>
        <name>Mn(2+)</name>
        <dbReference type="ChEBI" id="CHEBI:29035"/>
        <label>2</label>
    </ligand>
</feature>
<keyword evidence="7 9" id="KW-0464">Manganese</keyword>
<name>A0A7V4WV26_CALAY</name>
<comment type="caution">
    <text evidence="16">The sequence shown here is derived from an EMBL/GenBank/DDBJ whole genome shotgun (WGS) entry which is preliminary data.</text>
</comment>
<comment type="catalytic activity">
    <reaction evidence="1 9">
        <text>(2R)-2-phosphoglycerate = (2R)-3-phosphoglycerate</text>
        <dbReference type="Rhea" id="RHEA:15901"/>
        <dbReference type="ChEBI" id="CHEBI:58272"/>
        <dbReference type="ChEBI" id="CHEBI:58289"/>
        <dbReference type="EC" id="5.4.2.12"/>
    </reaction>
</comment>
<feature type="binding site" evidence="9 13">
    <location>
        <position position="60"/>
    </location>
    <ligand>
        <name>Mn(2+)</name>
        <dbReference type="ChEBI" id="CHEBI:29035"/>
        <label>2</label>
    </ligand>
</feature>
<dbReference type="Pfam" id="PF06415">
    <property type="entry name" value="iPGM_N"/>
    <property type="match status" value="1"/>
</dbReference>
<feature type="binding site" evidence="9 12">
    <location>
        <begin position="152"/>
        <end position="153"/>
    </location>
    <ligand>
        <name>substrate</name>
    </ligand>
</feature>
<dbReference type="InterPro" id="IPR036646">
    <property type="entry name" value="PGAM_B_sf"/>
</dbReference>
<keyword evidence="6 9" id="KW-0324">Glycolysis</keyword>
<comment type="similarity">
    <text evidence="4 9">Belongs to the BPG-independent phosphoglycerate mutase family.</text>
</comment>
<keyword evidence="5 9" id="KW-0479">Metal-binding</keyword>
<evidence type="ECO:0000256" key="8">
    <source>
        <dbReference type="ARBA" id="ARBA00023235"/>
    </source>
</evidence>
<gene>
    <name evidence="9" type="primary">gpmI</name>
    <name evidence="16" type="ORF">ENK44_09570</name>
</gene>
<evidence type="ECO:0000256" key="5">
    <source>
        <dbReference type="ARBA" id="ARBA00022723"/>
    </source>
</evidence>
<evidence type="ECO:0000256" key="7">
    <source>
        <dbReference type="ARBA" id="ARBA00023211"/>
    </source>
</evidence>
<organism evidence="16">
    <name type="scientific">Caldithrix abyssi</name>
    <dbReference type="NCBI Taxonomy" id="187145"/>
    <lineage>
        <taxon>Bacteria</taxon>
        <taxon>Pseudomonadati</taxon>
        <taxon>Calditrichota</taxon>
        <taxon>Calditrichia</taxon>
        <taxon>Calditrichales</taxon>
        <taxon>Calditrichaceae</taxon>
        <taxon>Caldithrix</taxon>
    </lineage>
</organism>
<feature type="binding site" evidence="9 12">
    <location>
        <position position="337"/>
    </location>
    <ligand>
        <name>substrate</name>
    </ligand>
</feature>
<reference evidence="16" key="1">
    <citation type="journal article" date="2020" name="mSystems">
        <title>Genome- and Community-Level Interaction Insights into Carbon Utilization and Element Cycling Functions of Hydrothermarchaeota in Hydrothermal Sediment.</title>
        <authorList>
            <person name="Zhou Z."/>
            <person name="Liu Y."/>
            <person name="Xu W."/>
            <person name="Pan J."/>
            <person name="Luo Z.H."/>
            <person name="Li M."/>
        </authorList>
    </citation>
    <scope>NUCLEOTIDE SEQUENCE [LARGE SCALE GENOMIC DNA]</scope>
    <source>
        <strain evidence="16">HyVt-577</strain>
    </source>
</reference>
<feature type="binding site" evidence="9 12">
    <location>
        <position position="190"/>
    </location>
    <ligand>
        <name>substrate</name>
    </ligand>
</feature>
<dbReference type="PANTHER" id="PTHR31637">
    <property type="entry name" value="2,3-BISPHOSPHOGLYCERATE-INDEPENDENT PHOSPHOGLYCERATE MUTASE"/>
    <property type="match status" value="1"/>
</dbReference>
<dbReference type="SUPFAM" id="SSF64158">
    <property type="entry name" value="2,3-Bisphosphoglycerate-independent phosphoglycerate mutase, substrate-binding domain"/>
    <property type="match status" value="1"/>
</dbReference>
<evidence type="ECO:0000313" key="16">
    <source>
        <dbReference type="EMBL" id="HGY55939.1"/>
    </source>
</evidence>
<dbReference type="Pfam" id="PF01676">
    <property type="entry name" value="Metalloenzyme"/>
    <property type="match status" value="1"/>
</dbReference>
<evidence type="ECO:0000256" key="4">
    <source>
        <dbReference type="ARBA" id="ARBA00008819"/>
    </source>
</evidence>
<feature type="binding site" evidence="9 12">
    <location>
        <position position="121"/>
    </location>
    <ligand>
        <name>substrate</name>
    </ligand>
</feature>